<dbReference type="EMBL" id="LLXI01004777">
    <property type="protein sequence ID" value="PKY60946.1"/>
    <property type="molecule type" value="Genomic_DNA"/>
</dbReference>
<dbReference type="Proteomes" id="UP000234323">
    <property type="component" value="Unassembled WGS sequence"/>
</dbReference>
<gene>
    <name evidence="2" type="ORF">RhiirA4_485291</name>
</gene>
<organism evidence="2 3">
    <name type="scientific">Rhizophagus irregularis</name>
    <dbReference type="NCBI Taxonomy" id="588596"/>
    <lineage>
        <taxon>Eukaryota</taxon>
        <taxon>Fungi</taxon>
        <taxon>Fungi incertae sedis</taxon>
        <taxon>Mucoromycota</taxon>
        <taxon>Glomeromycotina</taxon>
        <taxon>Glomeromycetes</taxon>
        <taxon>Glomerales</taxon>
        <taxon>Glomeraceae</taxon>
        <taxon>Rhizophagus</taxon>
    </lineage>
</organism>
<dbReference type="AlphaFoldDB" id="A0A2I1HQ18"/>
<proteinExistence type="predicted"/>
<evidence type="ECO:0000313" key="3">
    <source>
        <dbReference type="Proteomes" id="UP000234323"/>
    </source>
</evidence>
<accession>A0A2I1HQ18</accession>
<keyword evidence="3" id="KW-1185">Reference proteome</keyword>
<evidence type="ECO:0000256" key="1">
    <source>
        <dbReference type="SAM" id="MobiDB-lite"/>
    </source>
</evidence>
<protein>
    <submittedName>
        <fullName evidence="2">Uncharacterized protein</fullName>
    </submittedName>
</protein>
<evidence type="ECO:0000313" key="2">
    <source>
        <dbReference type="EMBL" id="PKY60946.1"/>
    </source>
</evidence>
<feature type="region of interest" description="Disordered" evidence="1">
    <location>
        <begin position="106"/>
        <end position="133"/>
    </location>
</feature>
<name>A0A2I1HQ18_9GLOM</name>
<reference evidence="2 3" key="1">
    <citation type="submission" date="2015-10" db="EMBL/GenBank/DDBJ databases">
        <title>Genome analyses suggest a sexual origin of heterokaryosis in a supposedly ancient asexual fungus.</title>
        <authorList>
            <person name="Ropars J."/>
            <person name="Sedzielewska K."/>
            <person name="Noel J."/>
            <person name="Charron P."/>
            <person name="Farinelli L."/>
            <person name="Marton T."/>
            <person name="Kruger M."/>
            <person name="Pelin A."/>
            <person name="Brachmann A."/>
            <person name="Corradi N."/>
        </authorList>
    </citation>
    <scope>NUCLEOTIDE SEQUENCE [LARGE SCALE GENOMIC DNA]</scope>
    <source>
        <strain evidence="2 3">A4</strain>
    </source>
</reference>
<sequence>MEHRYILKDWDVENRFQKFWEWHNTILEYDMRIYDTQLDTMVKFRKFLYMEESIAEVGIPEMTDFLDTIEYHYGTYFSLSKREQNQMWYRYGRKIKQRFIDTRQFTKEPEDSESDNEDSPESYELEGESDEYEIRTEDDNTWSILELKDKIEEMGGKFSDKDIQKIWDLRKRMELILTDEFLGTVWEVINLNTNQCKNCKRKELLELKDDLEKLGYELDISEIRRIKELRISDSDKLYEWVNENTTFCNECGIRWINNKFDEGKTKCKDCENEINVRVKRLKQTCDEVKMEITEGELELHQ</sequence>
<dbReference type="VEuPathDB" id="FungiDB:RhiirA1_447282"/>
<feature type="compositionally biased region" description="Acidic residues" evidence="1">
    <location>
        <begin position="110"/>
        <end position="131"/>
    </location>
</feature>
<comment type="caution">
    <text evidence="2">The sequence shown here is derived from an EMBL/GenBank/DDBJ whole genome shotgun (WGS) entry which is preliminary data.</text>
</comment>